<keyword evidence="2" id="KW-1185">Reference proteome</keyword>
<evidence type="ECO:0000313" key="2">
    <source>
        <dbReference type="Proteomes" id="UP001567350"/>
    </source>
</evidence>
<dbReference type="EMBL" id="JBGJLR010000010">
    <property type="protein sequence ID" value="MEZ2739806.1"/>
    <property type="molecule type" value="Genomic_DNA"/>
</dbReference>
<evidence type="ECO:0000313" key="1">
    <source>
        <dbReference type="EMBL" id="MEZ2739806.1"/>
    </source>
</evidence>
<dbReference type="Proteomes" id="UP001567350">
    <property type="component" value="Unassembled WGS sequence"/>
</dbReference>
<gene>
    <name evidence="1" type="ORF">ACBP88_10175</name>
</gene>
<name>A0ABV4ID97_9BURK</name>
<organism evidence="1 2">
    <name type="scientific">Comamonas jiangduensis</name>
    <dbReference type="NCBI Taxonomy" id="1194168"/>
    <lineage>
        <taxon>Bacteria</taxon>
        <taxon>Pseudomonadati</taxon>
        <taxon>Pseudomonadota</taxon>
        <taxon>Betaproteobacteria</taxon>
        <taxon>Burkholderiales</taxon>
        <taxon>Comamonadaceae</taxon>
        <taxon>Comamonas</taxon>
    </lineage>
</organism>
<sequence length="51" mass="5959">MKQGLQMFFYLKSLFFERWQLLFYPPQKAKPLLAQAPTAAGNWRGPRLGCL</sequence>
<dbReference type="RefSeq" id="WP_370892353.1">
    <property type="nucleotide sequence ID" value="NZ_JBGJLR010000010.1"/>
</dbReference>
<reference evidence="1 2" key="1">
    <citation type="submission" date="2024-08" db="EMBL/GenBank/DDBJ databases">
        <authorList>
            <person name="Feng Z."/>
            <person name="Ronholm J."/>
        </authorList>
    </citation>
    <scope>NUCLEOTIDE SEQUENCE [LARGE SCALE GENOMIC DNA]</scope>
    <source>
        <strain evidence="1 2">4-AB0-8</strain>
    </source>
</reference>
<proteinExistence type="predicted"/>
<protein>
    <submittedName>
        <fullName evidence="1">Uncharacterized protein</fullName>
    </submittedName>
</protein>
<comment type="caution">
    <text evidence="1">The sequence shown here is derived from an EMBL/GenBank/DDBJ whole genome shotgun (WGS) entry which is preliminary data.</text>
</comment>
<accession>A0ABV4ID97</accession>